<feature type="transmembrane region" description="Helical" evidence="2">
    <location>
        <begin position="205"/>
        <end position="222"/>
    </location>
</feature>
<feature type="chain" id="PRO_5014461015" evidence="3">
    <location>
        <begin position="19"/>
        <end position="232"/>
    </location>
</feature>
<evidence type="ECO:0000313" key="4">
    <source>
        <dbReference type="EMBL" id="PMD46765.1"/>
    </source>
</evidence>
<name>A0A2J6S7M2_HYAVF</name>
<keyword evidence="2" id="KW-0812">Transmembrane</keyword>
<keyword evidence="2" id="KW-1133">Transmembrane helix</keyword>
<gene>
    <name evidence="4" type="ORF">L207DRAFT_220681</name>
</gene>
<feature type="region of interest" description="Disordered" evidence="1">
    <location>
        <begin position="42"/>
        <end position="63"/>
    </location>
</feature>
<evidence type="ECO:0000256" key="2">
    <source>
        <dbReference type="SAM" id="Phobius"/>
    </source>
</evidence>
<evidence type="ECO:0000256" key="3">
    <source>
        <dbReference type="SAM" id="SignalP"/>
    </source>
</evidence>
<keyword evidence="2" id="KW-0472">Membrane</keyword>
<evidence type="ECO:0000313" key="5">
    <source>
        <dbReference type="Proteomes" id="UP000235786"/>
    </source>
</evidence>
<keyword evidence="5" id="KW-1185">Reference proteome</keyword>
<evidence type="ECO:0000256" key="1">
    <source>
        <dbReference type="SAM" id="MobiDB-lite"/>
    </source>
</evidence>
<dbReference type="AlphaFoldDB" id="A0A2J6S7M2"/>
<reference evidence="4 5" key="1">
    <citation type="submission" date="2016-04" db="EMBL/GenBank/DDBJ databases">
        <title>A degradative enzymes factory behind the ericoid mycorrhizal symbiosis.</title>
        <authorList>
            <consortium name="DOE Joint Genome Institute"/>
            <person name="Martino E."/>
            <person name="Morin E."/>
            <person name="Grelet G."/>
            <person name="Kuo A."/>
            <person name="Kohler A."/>
            <person name="Daghino S."/>
            <person name="Barry K."/>
            <person name="Choi C."/>
            <person name="Cichocki N."/>
            <person name="Clum A."/>
            <person name="Copeland A."/>
            <person name="Hainaut M."/>
            <person name="Haridas S."/>
            <person name="Labutti K."/>
            <person name="Lindquist E."/>
            <person name="Lipzen A."/>
            <person name="Khouja H.-R."/>
            <person name="Murat C."/>
            <person name="Ohm R."/>
            <person name="Olson A."/>
            <person name="Spatafora J."/>
            <person name="Veneault-Fourrey C."/>
            <person name="Henrissat B."/>
            <person name="Grigoriev I."/>
            <person name="Martin F."/>
            <person name="Perotto S."/>
        </authorList>
    </citation>
    <scope>NUCLEOTIDE SEQUENCE [LARGE SCALE GENOMIC DNA]</scope>
    <source>
        <strain evidence="4 5">F</strain>
    </source>
</reference>
<dbReference type="EMBL" id="KZ613939">
    <property type="protein sequence ID" value="PMD46765.1"/>
    <property type="molecule type" value="Genomic_DNA"/>
</dbReference>
<dbReference type="OrthoDB" id="3562979at2759"/>
<feature type="region of interest" description="Disordered" evidence="1">
    <location>
        <begin position="73"/>
        <end position="92"/>
    </location>
</feature>
<keyword evidence="3" id="KW-0732">Signal</keyword>
<sequence>MKATSPLSLLFFLQLASALPIPTKELVLYDCRHSSCLSLSKPNTPPTKLTLSEPHFPSHQLSSPSDLLNEIFDNSVRTPSPKTPPSRALTSSHPLSSAYLLSLSQSSSSPATTSALPSKPTSELPNLRKEDAQRYWASQSGSSEGSAMVDFGPTRAIKLCGHGQDQYLKIQGAYLARQYSDLIVVGIVVLFLAVVVALEACERCGDLYVLTSPFLIPVLGILDLELNLLDLG</sequence>
<feature type="transmembrane region" description="Helical" evidence="2">
    <location>
        <begin position="179"/>
        <end position="198"/>
    </location>
</feature>
<proteinExistence type="predicted"/>
<accession>A0A2J6S7M2</accession>
<organism evidence="4 5">
    <name type="scientific">Hyaloscypha variabilis (strain UAMH 11265 / GT02V1 / F)</name>
    <name type="common">Meliniomyces variabilis</name>
    <dbReference type="NCBI Taxonomy" id="1149755"/>
    <lineage>
        <taxon>Eukaryota</taxon>
        <taxon>Fungi</taxon>
        <taxon>Dikarya</taxon>
        <taxon>Ascomycota</taxon>
        <taxon>Pezizomycotina</taxon>
        <taxon>Leotiomycetes</taxon>
        <taxon>Helotiales</taxon>
        <taxon>Hyaloscyphaceae</taxon>
        <taxon>Hyaloscypha</taxon>
        <taxon>Hyaloscypha variabilis</taxon>
    </lineage>
</organism>
<feature type="signal peptide" evidence="3">
    <location>
        <begin position="1"/>
        <end position="18"/>
    </location>
</feature>
<protein>
    <submittedName>
        <fullName evidence="4">Uncharacterized protein</fullName>
    </submittedName>
</protein>
<dbReference type="Proteomes" id="UP000235786">
    <property type="component" value="Unassembled WGS sequence"/>
</dbReference>